<gene>
    <name evidence="1" type="ORF">EHE19_001700</name>
</gene>
<name>A0A4U7J7M6_9FIRM</name>
<reference evidence="1 2" key="1">
    <citation type="submission" date="2020-09" db="EMBL/GenBank/DDBJ databases">
        <title>Characterization and genome sequencing of Ruminiclostridium sp. nov. MA18.</title>
        <authorList>
            <person name="Rettenmaier R."/>
            <person name="Kowollik M.-L."/>
            <person name="Liebl W."/>
            <person name="Zverlov V."/>
        </authorList>
    </citation>
    <scope>NUCLEOTIDE SEQUENCE [LARGE SCALE GENOMIC DNA]</scope>
    <source>
        <strain evidence="1 2">MA18</strain>
    </source>
</reference>
<dbReference type="KEGG" id="rher:EHE19_001700"/>
<sequence length="122" mass="13980">MEKELQQTAFKYDGKKFAIKNNTDNGEVSVDTIFVYHQNESIIWAEYSGGDIIKGNLLGNVNTDFTLDFFYHHINIDGKIRIIGKCHSVPVITSDNKLELHEDCQWLNGDKTRGKSILYKIL</sequence>
<evidence type="ECO:0000313" key="2">
    <source>
        <dbReference type="Proteomes" id="UP000306409"/>
    </source>
</evidence>
<dbReference type="Proteomes" id="UP000306409">
    <property type="component" value="Chromosome"/>
</dbReference>
<dbReference type="AlphaFoldDB" id="A0A4U7J7M6"/>
<accession>A0A4U7J7M6</accession>
<keyword evidence="2" id="KW-1185">Reference proteome</keyword>
<organism evidence="1 2">
    <name type="scientific">Ruminiclostridium herbifermentans</name>
    <dbReference type="NCBI Taxonomy" id="2488810"/>
    <lineage>
        <taxon>Bacteria</taxon>
        <taxon>Bacillati</taxon>
        <taxon>Bacillota</taxon>
        <taxon>Clostridia</taxon>
        <taxon>Eubacteriales</taxon>
        <taxon>Oscillospiraceae</taxon>
        <taxon>Ruminiclostridium</taxon>
    </lineage>
</organism>
<evidence type="ECO:0000313" key="1">
    <source>
        <dbReference type="EMBL" id="QNU68701.1"/>
    </source>
</evidence>
<dbReference type="EMBL" id="CP061336">
    <property type="protein sequence ID" value="QNU68701.1"/>
    <property type="molecule type" value="Genomic_DNA"/>
</dbReference>
<dbReference type="Pfam" id="PF26421">
    <property type="entry name" value="Avidin_like"/>
    <property type="match status" value="1"/>
</dbReference>
<proteinExistence type="predicted"/>
<dbReference type="InterPro" id="IPR058595">
    <property type="entry name" value="Avidin-like"/>
</dbReference>
<dbReference type="OrthoDB" id="88131at2"/>
<protein>
    <submittedName>
        <fullName evidence="1">N-acetylglutamate synthase</fullName>
    </submittedName>
</protein>